<organism evidence="2 3">
    <name type="scientific">Mollisia scopiformis</name>
    <name type="common">Conifer needle endophyte fungus</name>
    <name type="synonym">Phialocephala scopiformis</name>
    <dbReference type="NCBI Taxonomy" id="149040"/>
    <lineage>
        <taxon>Eukaryota</taxon>
        <taxon>Fungi</taxon>
        <taxon>Dikarya</taxon>
        <taxon>Ascomycota</taxon>
        <taxon>Pezizomycotina</taxon>
        <taxon>Leotiomycetes</taxon>
        <taxon>Helotiales</taxon>
        <taxon>Mollisiaceae</taxon>
        <taxon>Mollisia</taxon>
    </lineage>
</organism>
<dbReference type="AlphaFoldDB" id="A0A194XL60"/>
<evidence type="ECO:0000259" key="1">
    <source>
        <dbReference type="Pfam" id="PF24852"/>
    </source>
</evidence>
<dbReference type="PANTHER" id="PTHR42339:SF1">
    <property type="entry name" value="HISTONE H1"/>
    <property type="match status" value="1"/>
</dbReference>
<keyword evidence="3" id="KW-1185">Reference proteome</keyword>
<proteinExistence type="predicted"/>
<sequence>EIDSDDDRLCRVDKNCNQVRTLIRNFLNAGEMKVTEFQRAIGCSANAYTRFMGQNGPDKGSGSDVYYNAFKFFKKRELQGIKLPKKKAKPAEEAAKNDVSGIHLEGETDQSVPVYDSCDEIRRKIRAYLPTPGVTQAGFLREIAKTYPEGKKIQSKVLNDFLGKRGPNAGNTSSVFYGSYVFFEKMRIRDKKPKSKHRETMEKEYGSEGMDTKHRLDGGIWCLQGERPYEDKYGKVHIDGRF</sequence>
<gene>
    <name evidence="2" type="ORF">LY89DRAFT_579498</name>
</gene>
<feature type="domain" description="DUF7726" evidence="1">
    <location>
        <begin position="11"/>
        <end position="82"/>
    </location>
</feature>
<reference evidence="2 3" key="1">
    <citation type="submission" date="2015-10" db="EMBL/GenBank/DDBJ databases">
        <title>Full genome of DAOMC 229536 Phialocephala scopiformis, a fungal endophyte of spruce producing the potent anti-insectan compound rugulosin.</title>
        <authorList>
            <consortium name="DOE Joint Genome Institute"/>
            <person name="Walker A.K."/>
            <person name="Frasz S.L."/>
            <person name="Seifert K.A."/>
            <person name="Miller J.D."/>
            <person name="Mondo S.J."/>
            <person name="Labutti K."/>
            <person name="Lipzen A."/>
            <person name="Dockter R."/>
            <person name="Kennedy M."/>
            <person name="Grigoriev I.V."/>
            <person name="Spatafora J.W."/>
        </authorList>
    </citation>
    <scope>NUCLEOTIDE SEQUENCE [LARGE SCALE GENOMIC DNA]</scope>
    <source>
        <strain evidence="2 3">CBS 120377</strain>
    </source>
</reference>
<dbReference type="InParanoid" id="A0A194XL60"/>
<dbReference type="GeneID" id="28818733"/>
<dbReference type="EMBL" id="KQ947409">
    <property type="protein sequence ID" value="KUJ20829.1"/>
    <property type="molecule type" value="Genomic_DNA"/>
</dbReference>
<feature type="domain" description="DUF7726" evidence="1">
    <location>
        <begin position="112"/>
        <end position="191"/>
    </location>
</feature>
<accession>A0A194XL60</accession>
<dbReference type="RefSeq" id="XP_018075184.1">
    <property type="nucleotide sequence ID" value="XM_018209007.1"/>
</dbReference>
<dbReference type="KEGG" id="psco:LY89DRAFT_579498"/>
<name>A0A194XL60_MOLSC</name>
<feature type="non-terminal residue" evidence="2">
    <location>
        <position position="1"/>
    </location>
</feature>
<evidence type="ECO:0000313" key="3">
    <source>
        <dbReference type="Proteomes" id="UP000070700"/>
    </source>
</evidence>
<protein>
    <recommendedName>
        <fullName evidence="1">DUF7726 domain-containing protein</fullName>
    </recommendedName>
</protein>
<dbReference type="Pfam" id="PF24852">
    <property type="entry name" value="DUF7726"/>
    <property type="match status" value="2"/>
</dbReference>
<dbReference type="PANTHER" id="PTHR42339">
    <property type="entry name" value="HISTONE H1"/>
    <property type="match status" value="1"/>
</dbReference>
<dbReference type="Proteomes" id="UP000070700">
    <property type="component" value="Unassembled WGS sequence"/>
</dbReference>
<evidence type="ECO:0000313" key="2">
    <source>
        <dbReference type="EMBL" id="KUJ20829.1"/>
    </source>
</evidence>
<dbReference type="OrthoDB" id="2592504at2759"/>
<dbReference type="InterPro" id="IPR056143">
    <property type="entry name" value="DUF7726"/>
</dbReference>